<dbReference type="EMBL" id="BK059094">
    <property type="protein sequence ID" value="DAE29480.1"/>
    <property type="molecule type" value="Genomic_DNA"/>
</dbReference>
<proteinExistence type="predicted"/>
<name>A0A8S5RDL3_9VIRU</name>
<organism evidence="1">
    <name type="scientific">virus sp. ctd0M1</name>
    <dbReference type="NCBI Taxonomy" id="2827993"/>
    <lineage>
        <taxon>Viruses</taxon>
    </lineage>
</organism>
<accession>A0A8S5RDL3</accession>
<evidence type="ECO:0000313" key="1">
    <source>
        <dbReference type="EMBL" id="DAE29480.1"/>
    </source>
</evidence>
<reference evidence="1" key="1">
    <citation type="journal article" date="2021" name="Proc. Natl. Acad. Sci. U.S.A.">
        <title>A Catalog of Tens of Thousands of Viruses from Human Metagenomes Reveals Hidden Associations with Chronic Diseases.</title>
        <authorList>
            <person name="Tisza M.J."/>
            <person name="Buck C.B."/>
        </authorList>
    </citation>
    <scope>NUCLEOTIDE SEQUENCE</scope>
    <source>
        <strain evidence="1">Ctd0M1</strain>
    </source>
</reference>
<protein>
    <submittedName>
        <fullName evidence="1">Uncharacterized protein</fullName>
    </submittedName>
</protein>
<sequence>MEKVTVTFEQNNKKAIAKMTIDGNKVTCNLDFVPPLDTKDLHKPAATCVKLAFEFIKFLKGGKQ</sequence>